<evidence type="ECO:0000256" key="1">
    <source>
        <dbReference type="SAM" id="SignalP"/>
    </source>
</evidence>
<organism evidence="2 3">
    <name type="scientific">Perkinsus olseni</name>
    <name type="common">Perkinsus atlanticus</name>
    <dbReference type="NCBI Taxonomy" id="32597"/>
    <lineage>
        <taxon>Eukaryota</taxon>
        <taxon>Sar</taxon>
        <taxon>Alveolata</taxon>
        <taxon>Perkinsozoa</taxon>
        <taxon>Perkinsea</taxon>
        <taxon>Perkinsida</taxon>
        <taxon>Perkinsidae</taxon>
        <taxon>Perkinsus</taxon>
    </lineage>
</organism>
<feature type="chain" id="PRO_5029892717" evidence="1">
    <location>
        <begin position="21"/>
        <end position="117"/>
    </location>
</feature>
<accession>A0A7J6PKA2</accession>
<comment type="caution">
    <text evidence="2">The sequence shown here is derived from an EMBL/GenBank/DDBJ whole genome shotgun (WGS) entry which is preliminary data.</text>
</comment>
<evidence type="ECO:0000313" key="2">
    <source>
        <dbReference type="EMBL" id="KAF4696564.1"/>
    </source>
</evidence>
<gene>
    <name evidence="2" type="ORF">FOZ63_026882</name>
</gene>
<evidence type="ECO:0000313" key="3">
    <source>
        <dbReference type="Proteomes" id="UP000553632"/>
    </source>
</evidence>
<feature type="signal peptide" evidence="1">
    <location>
        <begin position="1"/>
        <end position="20"/>
    </location>
</feature>
<reference evidence="2 3" key="1">
    <citation type="submission" date="2020-04" db="EMBL/GenBank/DDBJ databases">
        <title>Perkinsus olseni comparative genomics.</title>
        <authorList>
            <person name="Bogema D.R."/>
        </authorList>
    </citation>
    <scope>NUCLEOTIDE SEQUENCE [LARGE SCALE GENOMIC DNA]</scope>
    <source>
        <strain evidence="2 3">ATCC PRA-207</strain>
    </source>
</reference>
<sequence length="117" mass="13203">MPTTQVFILATAALPLLAIAKGFPQLDEARLVLADNSALCYYTNREFLTREESLQLRVRRTTGIRPVEITCPRPEVFEGTFSWPPGLYFNKSAFSEELASLNTIATELNYTPDDEEE</sequence>
<dbReference type="EMBL" id="JABANO010039035">
    <property type="protein sequence ID" value="KAF4696564.1"/>
    <property type="molecule type" value="Genomic_DNA"/>
</dbReference>
<feature type="non-terminal residue" evidence="2">
    <location>
        <position position="117"/>
    </location>
</feature>
<proteinExistence type="predicted"/>
<protein>
    <submittedName>
        <fullName evidence="2">Uncharacterized protein</fullName>
    </submittedName>
</protein>
<dbReference type="Proteomes" id="UP000553632">
    <property type="component" value="Unassembled WGS sequence"/>
</dbReference>
<keyword evidence="1" id="KW-0732">Signal</keyword>
<name>A0A7J6PKA2_PEROL</name>
<keyword evidence="3" id="KW-1185">Reference proteome</keyword>
<dbReference type="AlphaFoldDB" id="A0A7J6PKA2"/>